<protein>
    <submittedName>
        <fullName evidence="2">Transmembrane protein, putative</fullName>
    </submittedName>
</protein>
<dbReference type="KEGG" id="tet:TTHERM_000013339"/>
<feature type="transmembrane region" description="Helical" evidence="1">
    <location>
        <begin position="59"/>
        <end position="78"/>
    </location>
</feature>
<dbReference type="GeneID" id="24436815"/>
<dbReference type="RefSeq" id="XP_012651134.1">
    <property type="nucleotide sequence ID" value="XM_012795680.1"/>
</dbReference>
<keyword evidence="1" id="KW-0472">Membrane</keyword>
<evidence type="ECO:0000313" key="2">
    <source>
        <dbReference type="EMBL" id="EWS76350.1"/>
    </source>
</evidence>
<proteinExistence type="predicted"/>
<dbReference type="EMBL" id="GG662845">
    <property type="protein sequence ID" value="EWS76350.1"/>
    <property type="molecule type" value="Genomic_DNA"/>
</dbReference>
<accession>W7XAD5</accession>
<keyword evidence="1" id="KW-1133">Transmembrane helix</keyword>
<sequence>MPIFDSNFIQRILRLYVLCESKFKILVFQSRWRNIQSQVSITFMLCDRQDYVYRDRNNLLVSLSLPLLLFLQIFSKSMKIHRLSNQYNWQFYIKNPKKLWIWLINFLLSQPHNFIILNLASANLKQI</sequence>
<dbReference type="InParanoid" id="W7XAD5"/>
<organism evidence="2 3">
    <name type="scientific">Tetrahymena thermophila (strain SB210)</name>
    <dbReference type="NCBI Taxonomy" id="312017"/>
    <lineage>
        <taxon>Eukaryota</taxon>
        <taxon>Sar</taxon>
        <taxon>Alveolata</taxon>
        <taxon>Ciliophora</taxon>
        <taxon>Intramacronucleata</taxon>
        <taxon>Oligohymenophorea</taxon>
        <taxon>Hymenostomatida</taxon>
        <taxon>Tetrahymenina</taxon>
        <taxon>Tetrahymenidae</taxon>
        <taxon>Tetrahymena</taxon>
    </lineage>
</organism>
<evidence type="ECO:0000313" key="3">
    <source>
        <dbReference type="Proteomes" id="UP000009168"/>
    </source>
</evidence>
<name>W7XAD5_TETTS</name>
<keyword evidence="3" id="KW-1185">Reference proteome</keyword>
<evidence type="ECO:0000256" key="1">
    <source>
        <dbReference type="SAM" id="Phobius"/>
    </source>
</evidence>
<gene>
    <name evidence="2" type="ORF">TTHERM_000013339</name>
</gene>
<dbReference type="Proteomes" id="UP000009168">
    <property type="component" value="Unassembled WGS sequence"/>
</dbReference>
<keyword evidence="1 2" id="KW-0812">Transmembrane</keyword>
<feature type="transmembrane region" description="Helical" evidence="1">
    <location>
        <begin position="99"/>
        <end position="120"/>
    </location>
</feature>
<dbReference type="AlphaFoldDB" id="W7XAD5"/>
<reference evidence="3" key="1">
    <citation type="journal article" date="2006" name="PLoS Biol.">
        <title>Macronuclear genome sequence of the ciliate Tetrahymena thermophila, a model eukaryote.</title>
        <authorList>
            <person name="Eisen J.A."/>
            <person name="Coyne R.S."/>
            <person name="Wu M."/>
            <person name="Wu D."/>
            <person name="Thiagarajan M."/>
            <person name="Wortman J.R."/>
            <person name="Badger J.H."/>
            <person name="Ren Q."/>
            <person name="Amedeo P."/>
            <person name="Jones K.M."/>
            <person name="Tallon L.J."/>
            <person name="Delcher A.L."/>
            <person name="Salzberg S.L."/>
            <person name="Silva J.C."/>
            <person name="Haas B.J."/>
            <person name="Majoros W.H."/>
            <person name="Farzad M."/>
            <person name="Carlton J.M."/>
            <person name="Smith R.K. Jr."/>
            <person name="Garg J."/>
            <person name="Pearlman R.E."/>
            <person name="Karrer K.M."/>
            <person name="Sun L."/>
            <person name="Manning G."/>
            <person name="Elde N.C."/>
            <person name="Turkewitz A.P."/>
            <person name="Asai D.J."/>
            <person name="Wilkes D.E."/>
            <person name="Wang Y."/>
            <person name="Cai H."/>
            <person name="Collins K."/>
            <person name="Stewart B.A."/>
            <person name="Lee S.R."/>
            <person name="Wilamowska K."/>
            <person name="Weinberg Z."/>
            <person name="Ruzzo W.L."/>
            <person name="Wloga D."/>
            <person name="Gaertig J."/>
            <person name="Frankel J."/>
            <person name="Tsao C.-C."/>
            <person name="Gorovsky M.A."/>
            <person name="Keeling P.J."/>
            <person name="Waller R.F."/>
            <person name="Patron N.J."/>
            <person name="Cherry J.M."/>
            <person name="Stover N.A."/>
            <person name="Krieger C.J."/>
            <person name="del Toro C."/>
            <person name="Ryder H.F."/>
            <person name="Williamson S.C."/>
            <person name="Barbeau R.A."/>
            <person name="Hamilton E.P."/>
            <person name="Orias E."/>
        </authorList>
    </citation>
    <scope>NUCLEOTIDE SEQUENCE [LARGE SCALE GENOMIC DNA]</scope>
    <source>
        <strain evidence="3">SB210</strain>
    </source>
</reference>